<dbReference type="InterPro" id="IPR016161">
    <property type="entry name" value="Ald_DH/histidinol_DH"/>
</dbReference>
<dbReference type="Pfam" id="PF00171">
    <property type="entry name" value="Aldedh"/>
    <property type="match status" value="1"/>
</dbReference>
<comment type="caution">
    <text evidence="6">The sequence shown here is derived from an EMBL/GenBank/DDBJ whole genome shotgun (WGS) entry which is preliminary data.</text>
</comment>
<dbReference type="EC" id="1.2.1.86" evidence="6"/>
<dbReference type="InterPro" id="IPR016163">
    <property type="entry name" value="Ald_DH_C"/>
</dbReference>
<reference evidence="6 7" key="1">
    <citation type="submission" date="2019-10" db="EMBL/GenBank/DDBJ databases">
        <title>Nocardia macrotermitis sp. nov. and Nocardia aurantia sp. nov., isolated from the gut of fungus growing-termite Macrotermes natalensis.</title>
        <authorList>
            <person name="Benndorf R."/>
            <person name="Schwitalla J."/>
            <person name="Martin K."/>
            <person name="De Beer W."/>
            <person name="Kaster A.-K."/>
            <person name="Vollmers J."/>
            <person name="Poulsen M."/>
            <person name="Beemelmanns C."/>
        </authorList>
    </citation>
    <scope>NUCLEOTIDE SEQUENCE [LARGE SCALE GENOMIC DNA]</scope>
    <source>
        <strain evidence="6 7">RB56</strain>
    </source>
</reference>
<evidence type="ECO:0000313" key="7">
    <source>
        <dbReference type="Proteomes" id="UP000431401"/>
    </source>
</evidence>
<evidence type="ECO:0000256" key="1">
    <source>
        <dbReference type="ARBA" id="ARBA00009986"/>
    </source>
</evidence>
<accession>A0A7K0E376</accession>
<keyword evidence="7" id="KW-1185">Reference proteome</keyword>
<keyword evidence="2 4" id="KW-0560">Oxidoreductase</keyword>
<dbReference type="PROSITE" id="PS00687">
    <property type="entry name" value="ALDEHYDE_DEHYDR_GLU"/>
    <property type="match status" value="1"/>
</dbReference>
<dbReference type="PANTHER" id="PTHR42804">
    <property type="entry name" value="ALDEHYDE DEHYDROGENASE"/>
    <property type="match status" value="1"/>
</dbReference>
<feature type="domain" description="Aldehyde dehydrogenase" evidence="5">
    <location>
        <begin position="17"/>
        <end position="478"/>
    </location>
</feature>
<dbReference type="Proteomes" id="UP000431401">
    <property type="component" value="Unassembled WGS sequence"/>
</dbReference>
<name>A0A7K0E376_9NOCA</name>
<evidence type="ECO:0000259" key="5">
    <source>
        <dbReference type="Pfam" id="PF00171"/>
    </source>
</evidence>
<dbReference type="Gene3D" id="3.40.605.10">
    <property type="entry name" value="Aldehyde Dehydrogenase, Chain A, domain 1"/>
    <property type="match status" value="1"/>
</dbReference>
<dbReference type="SUPFAM" id="SSF53720">
    <property type="entry name" value="ALDH-like"/>
    <property type="match status" value="1"/>
</dbReference>
<evidence type="ECO:0000256" key="2">
    <source>
        <dbReference type="ARBA" id="ARBA00023002"/>
    </source>
</evidence>
<comment type="similarity">
    <text evidence="1 4">Belongs to the aldehyde dehydrogenase family.</text>
</comment>
<dbReference type="Gene3D" id="3.40.309.10">
    <property type="entry name" value="Aldehyde Dehydrogenase, Chain A, domain 2"/>
    <property type="match status" value="1"/>
</dbReference>
<dbReference type="GO" id="GO:0034832">
    <property type="term" value="F:geranial dehydrogenase activity"/>
    <property type="evidence" value="ECO:0007669"/>
    <property type="project" value="UniProtKB-EC"/>
</dbReference>
<dbReference type="InterPro" id="IPR029510">
    <property type="entry name" value="Ald_DH_CS_GLU"/>
</dbReference>
<dbReference type="InterPro" id="IPR015590">
    <property type="entry name" value="Aldehyde_DH_dom"/>
</dbReference>
<proteinExistence type="inferred from homology"/>
<dbReference type="OrthoDB" id="6882680at2"/>
<dbReference type="FunFam" id="3.40.605.10:FF:000007">
    <property type="entry name" value="NAD/NADP-dependent betaine aldehyde dehydrogenase"/>
    <property type="match status" value="1"/>
</dbReference>
<dbReference type="CDD" id="cd07139">
    <property type="entry name" value="ALDH_AldA-Rv0768"/>
    <property type="match status" value="1"/>
</dbReference>
<organism evidence="6 7">
    <name type="scientific">Nocardia aurantia</name>
    <dbReference type="NCBI Taxonomy" id="2585199"/>
    <lineage>
        <taxon>Bacteria</taxon>
        <taxon>Bacillati</taxon>
        <taxon>Actinomycetota</taxon>
        <taxon>Actinomycetes</taxon>
        <taxon>Mycobacteriales</taxon>
        <taxon>Nocardiaceae</taxon>
        <taxon>Nocardia</taxon>
    </lineage>
</organism>
<gene>
    <name evidence="6" type="primary">geoB_7</name>
    <name evidence="6" type="ORF">NRB56_72030</name>
</gene>
<dbReference type="PANTHER" id="PTHR42804:SF1">
    <property type="entry name" value="ALDEHYDE DEHYDROGENASE-RELATED"/>
    <property type="match status" value="1"/>
</dbReference>
<evidence type="ECO:0000256" key="4">
    <source>
        <dbReference type="RuleBase" id="RU003345"/>
    </source>
</evidence>
<dbReference type="FunFam" id="3.40.309.10:FF:000012">
    <property type="entry name" value="Betaine aldehyde dehydrogenase"/>
    <property type="match status" value="1"/>
</dbReference>
<protein>
    <submittedName>
        <fullName evidence="6">Geranial dehydrogenase</fullName>
        <ecNumber evidence="6">1.2.1.86</ecNumber>
    </submittedName>
</protein>
<dbReference type="EMBL" id="WEGI01000021">
    <property type="protein sequence ID" value="MQY31594.1"/>
    <property type="molecule type" value="Genomic_DNA"/>
</dbReference>
<evidence type="ECO:0000313" key="6">
    <source>
        <dbReference type="EMBL" id="MQY31594.1"/>
    </source>
</evidence>
<dbReference type="RefSeq" id="WP_153348828.1">
    <property type="nucleotide sequence ID" value="NZ_WEGI01000021.1"/>
</dbReference>
<sequence>MPEPTYVRDDFFIDGRWAAPSTGARIEVISPSTEQVIGSVPEAGPADIDAAVAAARRAFDHSDWPWLTLAERAAKLRALADALSDRVDALATTITGEMGSVISYTRTGQAPAPIMMLRYYADLADSVALRESRTGLMGDWTIHKQPVGVVGAIVPWNGPIFLAMYKLAPALLAGCTVVLKPAPESPLSAYLLAESLAAADIPPGVVNIVPGGRETGRYLVRHPGVDKIAFTGSTAAGRAIMADAATDLKRLSLELGGKSAAILLDDVDLDAALPGIVFGVCQNNGQICVSNSRLLVPRSREKEIVEAVSAAMSGQIVGDPFDEKSEIGPLVAERQRDRVLGFVEGARADGATVTVGGGRPDGLDRGWYVQPTVVAGVRRDQAIARDEVFGPVLSVLAYDGDDEAIDIANDTVYGLGSAVFTPDLDRAERMALRVRAGTVNINTHITDFHLPFGGWRQSGFGHEGGPEAVESYLQAKVVGPY</sequence>
<dbReference type="AlphaFoldDB" id="A0A7K0E376"/>
<dbReference type="InterPro" id="IPR016162">
    <property type="entry name" value="Ald_DH_N"/>
</dbReference>
<feature type="active site" evidence="3">
    <location>
        <position position="254"/>
    </location>
</feature>
<evidence type="ECO:0000256" key="3">
    <source>
        <dbReference type="PROSITE-ProRule" id="PRU10007"/>
    </source>
</evidence>